<gene>
    <name evidence="1" type="ORF">KC01_LOCUS33869</name>
</gene>
<dbReference type="AlphaFoldDB" id="A0AAV2M0D3"/>
<protein>
    <submittedName>
        <fullName evidence="1">Uncharacterized protein</fullName>
    </submittedName>
</protein>
<proteinExistence type="predicted"/>
<evidence type="ECO:0000313" key="2">
    <source>
        <dbReference type="Proteomes" id="UP001497482"/>
    </source>
</evidence>
<evidence type="ECO:0000313" key="1">
    <source>
        <dbReference type="EMBL" id="CAL1606749.1"/>
    </source>
</evidence>
<name>A0AAV2M0D3_KNICA</name>
<sequence>MFRIHLLDTCWSRGRLEFAGAWVGTALTFTEPSVTDPEVQAPQRNQRYTGGRTAGNLLIPEAEYMSELLQPYAPRALRPAAPPHCSQVQT</sequence>
<dbReference type="Proteomes" id="UP001497482">
    <property type="component" value="Chromosome 5"/>
</dbReference>
<keyword evidence="2" id="KW-1185">Reference proteome</keyword>
<dbReference type="EMBL" id="OZ035827">
    <property type="protein sequence ID" value="CAL1606749.1"/>
    <property type="molecule type" value="Genomic_DNA"/>
</dbReference>
<reference evidence="1 2" key="1">
    <citation type="submission" date="2024-04" db="EMBL/GenBank/DDBJ databases">
        <authorList>
            <person name="Waldvogel A.-M."/>
            <person name="Schoenle A."/>
        </authorList>
    </citation>
    <scope>NUCLEOTIDE SEQUENCE [LARGE SCALE GENOMIC DNA]</scope>
</reference>
<accession>A0AAV2M0D3</accession>
<organism evidence="1 2">
    <name type="scientific">Knipowitschia caucasica</name>
    <name type="common">Caucasian dwarf goby</name>
    <name type="synonym">Pomatoschistus caucasicus</name>
    <dbReference type="NCBI Taxonomy" id="637954"/>
    <lineage>
        <taxon>Eukaryota</taxon>
        <taxon>Metazoa</taxon>
        <taxon>Chordata</taxon>
        <taxon>Craniata</taxon>
        <taxon>Vertebrata</taxon>
        <taxon>Euteleostomi</taxon>
        <taxon>Actinopterygii</taxon>
        <taxon>Neopterygii</taxon>
        <taxon>Teleostei</taxon>
        <taxon>Neoteleostei</taxon>
        <taxon>Acanthomorphata</taxon>
        <taxon>Gobiaria</taxon>
        <taxon>Gobiiformes</taxon>
        <taxon>Gobioidei</taxon>
        <taxon>Gobiidae</taxon>
        <taxon>Gobiinae</taxon>
        <taxon>Knipowitschia</taxon>
    </lineage>
</organism>